<evidence type="ECO:0000256" key="1">
    <source>
        <dbReference type="PROSITE-ProRule" id="PRU00489"/>
    </source>
</evidence>
<reference evidence="2" key="1">
    <citation type="submission" date="2020-06" db="EMBL/GenBank/DDBJ databases">
        <authorList>
            <person name="Li T."/>
            <person name="Hu X."/>
            <person name="Zhang T."/>
            <person name="Song X."/>
            <person name="Zhang H."/>
            <person name="Dai N."/>
            <person name="Sheng W."/>
            <person name="Hou X."/>
            <person name="Wei L."/>
        </authorList>
    </citation>
    <scope>NUCLEOTIDE SEQUENCE</scope>
    <source>
        <strain evidence="2">K16</strain>
        <tissue evidence="2">Leaf</tissue>
    </source>
</reference>
<dbReference type="PROSITE" id="PS51143">
    <property type="entry name" value="MT_A70"/>
    <property type="match status" value="1"/>
</dbReference>
<organism evidence="2 3">
    <name type="scientific">Sesamum angolense</name>
    <dbReference type="NCBI Taxonomy" id="2727404"/>
    <lineage>
        <taxon>Eukaryota</taxon>
        <taxon>Viridiplantae</taxon>
        <taxon>Streptophyta</taxon>
        <taxon>Embryophyta</taxon>
        <taxon>Tracheophyta</taxon>
        <taxon>Spermatophyta</taxon>
        <taxon>Magnoliopsida</taxon>
        <taxon>eudicotyledons</taxon>
        <taxon>Gunneridae</taxon>
        <taxon>Pentapetalae</taxon>
        <taxon>asterids</taxon>
        <taxon>lamiids</taxon>
        <taxon>Lamiales</taxon>
        <taxon>Pedaliaceae</taxon>
        <taxon>Sesamum</taxon>
    </lineage>
</organism>
<keyword evidence="2" id="KW-0808">Transferase</keyword>
<reference evidence="2" key="2">
    <citation type="journal article" date="2024" name="Plant">
        <title>Genomic evolution and insights into agronomic trait innovations of Sesamum species.</title>
        <authorList>
            <person name="Miao H."/>
            <person name="Wang L."/>
            <person name="Qu L."/>
            <person name="Liu H."/>
            <person name="Sun Y."/>
            <person name="Le M."/>
            <person name="Wang Q."/>
            <person name="Wei S."/>
            <person name="Zheng Y."/>
            <person name="Lin W."/>
            <person name="Duan Y."/>
            <person name="Cao H."/>
            <person name="Xiong S."/>
            <person name="Wang X."/>
            <person name="Wei L."/>
            <person name="Li C."/>
            <person name="Ma Q."/>
            <person name="Ju M."/>
            <person name="Zhao R."/>
            <person name="Li G."/>
            <person name="Mu C."/>
            <person name="Tian Q."/>
            <person name="Mei H."/>
            <person name="Zhang T."/>
            <person name="Gao T."/>
            <person name="Zhang H."/>
        </authorList>
    </citation>
    <scope>NUCLEOTIDE SEQUENCE</scope>
    <source>
        <strain evidence="2">K16</strain>
    </source>
</reference>
<sequence length="83" mass="9617">MNVSGSWEDVETKPSPDNQVLISVPRDYSRKPQIGEILLDYVPEFKPARCIALFSREMIAVWTSWGNEPLHFQDSKYFVNTIK</sequence>
<gene>
    <name evidence="2" type="ORF">Sango_2361000</name>
</gene>
<name>A0AAE2BJF6_9LAMI</name>
<keyword evidence="2" id="KW-0489">Methyltransferase</keyword>
<dbReference type="Pfam" id="PF05063">
    <property type="entry name" value="MT-A70"/>
    <property type="match status" value="1"/>
</dbReference>
<dbReference type="GO" id="GO:0032259">
    <property type="term" value="P:methylation"/>
    <property type="evidence" value="ECO:0007669"/>
    <property type="project" value="UniProtKB-KW"/>
</dbReference>
<comment type="caution">
    <text evidence="2">The sequence shown here is derived from an EMBL/GenBank/DDBJ whole genome shotgun (WGS) entry which is preliminary data.</text>
</comment>
<dbReference type="PANTHER" id="PTHR12829">
    <property type="entry name" value="N6-ADENOSINE-METHYLTRANSFERASE"/>
    <property type="match status" value="1"/>
</dbReference>
<dbReference type="GO" id="GO:0005634">
    <property type="term" value="C:nucleus"/>
    <property type="evidence" value="ECO:0007669"/>
    <property type="project" value="TreeGrafter"/>
</dbReference>
<dbReference type="EMBL" id="JACGWL010000014">
    <property type="protein sequence ID" value="KAK4387544.1"/>
    <property type="molecule type" value="Genomic_DNA"/>
</dbReference>
<keyword evidence="3" id="KW-1185">Reference proteome</keyword>
<dbReference type="GO" id="GO:0008168">
    <property type="term" value="F:methyltransferase activity"/>
    <property type="evidence" value="ECO:0007669"/>
    <property type="project" value="UniProtKB-KW"/>
</dbReference>
<comment type="similarity">
    <text evidence="1">Belongs to the MT-A70-like family.</text>
</comment>
<dbReference type="PANTHER" id="PTHR12829:SF4">
    <property type="entry name" value="N(6)-ADENINE-SPECIFIC METHYLTRANSFERASE METTL4"/>
    <property type="match status" value="1"/>
</dbReference>
<evidence type="ECO:0000313" key="3">
    <source>
        <dbReference type="Proteomes" id="UP001289374"/>
    </source>
</evidence>
<dbReference type="Proteomes" id="UP001289374">
    <property type="component" value="Unassembled WGS sequence"/>
</dbReference>
<proteinExistence type="inferred from homology"/>
<evidence type="ECO:0000313" key="2">
    <source>
        <dbReference type="EMBL" id="KAK4387544.1"/>
    </source>
</evidence>
<protein>
    <submittedName>
        <fullName evidence="2">Methyltransferase-like protein 2</fullName>
    </submittedName>
</protein>
<accession>A0AAE2BJF6</accession>
<dbReference type="InterPro" id="IPR007757">
    <property type="entry name" value="MT-A70-like"/>
</dbReference>
<dbReference type="AlphaFoldDB" id="A0AAE2BJF6"/>